<reference evidence="1 2" key="1">
    <citation type="journal article" date="2019" name="Nat. Ecol. Evol.">
        <title>Megaphylogeny resolves global patterns of mushroom evolution.</title>
        <authorList>
            <person name="Varga T."/>
            <person name="Krizsan K."/>
            <person name="Foldi C."/>
            <person name="Dima B."/>
            <person name="Sanchez-Garcia M."/>
            <person name="Sanchez-Ramirez S."/>
            <person name="Szollosi G.J."/>
            <person name="Szarkandi J.G."/>
            <person name="Papp V."/>
            <person name="Albert L."/>
            <person name="Andreopoulos W."/>
            <person name="Angelini C."/>
            <person name="Antonin V."/>
            <person name="Barry K.W."/>
            <person name="Bougher N.L."/>
            <person name="Buchanan P."/>
            <person name="Buyck B."/>
            <person name="Bense V."/>
            <person name="Catcheside P."/>
            <person name="Chovatia M."/>
            <person name="Cooper J."/>
            <person name="Damon W."/>
            <person name="Desjardin D."/>
            <person name="Finy P."/>
            <person name="Geml J."/>
            <person name="Haridas S."/>
            <person name="Hughes K."/>
            <person name="Justo A."/>
            <person name="Karasinski D."/>
            <person name="Kautmanova I."/>
            <person name="Kiss B."/>
            <person name="Kocsube S."/>
            <person name="Kotiranta H."/>
            <person name="LaButti K.M."/>
            <person name="Lechner B.E."/>
            <person name="Liimatainen K."/>
            <person name="Lipzen A."/>
            <person name="Lukacs Z."/>
            <person name="Mihaltcheva S."/>
            <person name="Morgado L.N."/>
            <person name="Niskanen T."/>
            <person name="Noordeloos M.E."/>
            <person name="Ohm R.A."/>
            <person name="Ortiz-Santana B."/>
            <person name="Ovrebo C."/>
            <person name="Racz N."/>
            <person name="Riley R."/>
            <person name="Savchenko A."/>
            <person name="Shiryaev A."/>
            <person name="Soop K."/>
            <person name="Spirin V."/>
            <person name="Szebenyi C."/>
            <person name="Tomsovsky M."/>
            <person name="Tulloss R.E."/>
            <person name="Uehling J."/>
            <person name="Grigoriev I.V."/>
            <person name="Vagvolgyi C."/>
            <person name="Papp T."/>
            <person name="Martin F.M."/>
            <person name="Miettinen O."/>
            <person name="Hibbett D.S."/>
            <person name="Nagy L.G."/>
        </authorList>
    </citation>
    <scope>NUCLEOTIDE SEQUENCE [LARGE SCALE GENOMIC DNA]</scope>
    <source>
        <strain evidence="1 2">NL-1719</strain>
    </source>
</reference>
<protein>
    <submittedName>
        <fullName evidence="1">Uncharacterized protein</fullName>
    </submittedName>
</protein>
<dbReference type="EMBL" id="ML208367">
    <property type="protein sequence ID" value="TFK67785.1"/>
    <property type="molecule type" value="Genomic_DNA"/>
</dbReference>
<keyword evidence="2" id="KW-1185">Reference proteome</keyword>
<proteinExistence type="predicted"/>
<dbReference type="Proteomes" id="UP000308600">
    <property type="component" value="Unassembled WGS sequence"/>
</dbReference>
<organism evidence="1 2">
    <name type="scientific">Pluteus cervinus</name>
    <dbReference type="NCBI Taxonomy" id="181527"/>
    <lineage>
        <taxon>Eukaryota</taxon>
        <taxon>Fungi</taxon>
        <taxon>Dikarya</taxon>
        <taxon>Basidiomycota</taxon>
        <taxon>Agaricomycotina</taxon>
        <taxon>Agaricomycetes</taxon>
        <taxon>Agaricomycetidae</taxon>
        <taxon>Agaricales</taxon>
        <taxon>Pluteineae</taxon>
        <taxon>Pluteaceae</taxon>
        <taxon>Pluteus</taxon>
    </lineage>
</organism>
<evidence type="ECO:0000313" key="2">
    <source>
        <dbReference type="Proteomes" id="UP000308600"/>
    </source>
</evidence>
<name>A0ACD3APZ1_9AGAR</name>
<sequence>MKDISSQRYRNISVAGKTQRQQQVHKANQMVAVGHSARSTNYGFIVLQSDITTHFWYALIFRPINHIPHFLAFTIMPSKFVRLPSKYAIAATKKYARQSRQDEHTLRDAPFVGSPQDMQPGYCRISAEYCEANGPLPSSSNNTLDNSISRPKRCVVNATPDRLSTLVWDKSQTTNPWLVIPELPSAEYITDLRIDMTVSDDIFKFRQQTPTFLLAHTPTATFARLRCLILVGLEGNFNLVPFRWDISCPVLEELWLQDRHTARDVCAILLGCPKLKNLTVSTIVDASGSSTGEIRHRTLENLILVSNIPLAPILKSLKLASLKTLELWMMPGVACDTTSPEALFQSVRHISGQEYWNLGLNFYVSQDIILDHFGNSSISVTRMT</sequence>
<accession>A0ACD3APZ1</accession>
<gene>
    <name evidence="1" type="ORF">BDN72DRAFT_76145</name>
</gene>
<evidence type="ECO:0000313" key="1">
    <source>
        <dbReference type="EMBL" id="TFK67785.1"/>
    </source>
</evidence>